<evidence type="ECO:0000256" key="3">
    <source>
        <dbReference type="ARBA" id="ARBA00022963"/>
    </source>
</evidence>
<sequence>MVNHLPLPAGPFAPGMVDVLLDYKKDAPFLRLYYPTNEKPNPEKWISWLPDDDYLTGLAKVIMVYKCFLKLLLWWSGNIKIPAIYGAKPKTDEPLKCIILSHGLGGTRFLYTNICCELASRGFLIAALEHRDQSACHTFYYSTKADAEADKKTSIDFRHIKFGRNHYTKRNEQIKLKFDECSKTLDFLLELQQGIVPSNIMDATANHTNIQFNLNQLKGNLDVSNVCIMGHSFGGATALYALSKRKELKLGILLDPWMFPIKNEALDIEQPLLFINTQTFHIAPNVDAMAKFVAHENAEMYTIRHTTHENQTDSVLLMGYWLNWFMKKLNPLLALKINNSLILKFLNKHIAYKNIEDCIEILEKEKFNIDEGLTQPWA</sequence>
<accession>A0A9N9QG25</accession>
<keyword evidence="3 5" id="KW-0442">Lipid degradation</keyword>
<proteinExistence type="predicted"/>
<comment type="catalytic activity">
    <reaction evidence="5">
        <text>a 1-O-alkyl-2-acetyl-sn-glycero-3-phosphocholine + H2O = a 1-O-alkyl-sn-glycero-3-phosphocholine + acetate + H(+)</text>
        <dbReference type="Rhea" id="RHEA:17777"/>
        <dbReference type="ChEBI" id="CHEBI:15377"/>
        <dbReference type="ChEBI" id="CHEBI:15378"/>
        <dbReference type="ChEBI" id="CHEBI:30089"/>
        <dbReference type="ChEBI" id="CHEBI:30909"/>
        <dbReference type="ChEBI" id="CHEBI:36707"/>
        <dbReference type="EC" id="3.1.1.47"/>
    </reaction>
</comment>
<dbReference type="PIRSF" id="PIRSF018169">
    <property type="entry name" value="PAF_acetylhydrolase"/>
    <property type="match status" value="1"/>
</dbReference>
<dbReference type="GO" id="GO:0016042">
    <property type="term" value="P:lipid catabolic process"/>
    <property type="evidence" value="ECO:0007669"/>
    <property type="project" value="UniProtKB-KW"/>
</dbReference>
<dbReference type="Gene3D" id="3.40.50.1820">
    <property type="entry name" value="alpha/beta hydrolase"/>
    <property type="match status" value="1"/>
</dbReference>
<feature type="active site" description="Nucleophile" evidence="6">
    <location>
        <position position="232"/>
    </location>
</feature>
<dbReference type="OrthoDB" id="2363873at2759"/>
<dbReference type="PANTHER" id="PTHR10272:SF0">
    <property type="entry name" value="PLATELET-ACTIVATING FACTOR ACETYLHYDROLASE"/>
    <property type="match status" value="1"/>
</dbReference>
<feature type="active site" description="Charge relay system" evidence="6">
    <location>
        <position position="308"/>
    </location>
</feature>
<dbReference type="Proteomes" id="UP001152799">
    <property type="component" value="Chromosome 13"/>
</dbReference>
<dbReference type="InterPro" id="IPR016715">
    <property type="entry name" value="PAF_acetylhydro_eukaryote"/>
</dbReference>
<protein>
    <recommendedName>
        <fullName evidence="1 5">1-alkyl-2-acetylglycerophosphocholine esterase</fullName>
        <ecNumber evidence="1 5">3.1.1.47</ecNumber>
    </recommendedName>
</protein>
<dbReference type="AlphaFoldDB" id="A0A9N9QG25"/>
<evidence type="ECO:0000256" key="1">
    <source>
        <dbReference type="ARBA" id="ARBA00013201"/>
    </source>
</evidence>
<dbReference type="SUPFAM" id="SSF53474">
    <property type="entry name" value="alpha/beta-Hydrolases"/>
    <property type="match status" value="1"/>
</dbReference>
<dbReference type="GO" id="GO:0003847">
    <property type="term" value="F:1-alkyl-2-acetylglycerophosphocholine esterase activity"/>
    <property type="evidence" value="ECO:0007669"/>
    <property type="project" value="UniProtKB-UniRule"/>
</dbReference>
<name>A0A9N9QG25_9CUCU</name>
<keyword evidence="8" id="KW-1185">Reference proteome</keyword>
<dbReference type="Pfam" id="PF03403">
    <property type="entry name" value="PAF-AH_p_II"/>
    <property type="match status" value="1"/>
</dbReference>
<reference evidence="7" key="1">
    <citation type="submission" date="2022-01" db="EMBL/GenBank/DDBJ databases">
        <authorList>
            <person name="King R."/>
        </authorList>
    </citation>
    <scope>NUCLEOTIDE SEQUENCE</scope>
</reference>
<evidence type="ECO:0000313" key="7">
    <source>
        <dbReference type="EMBL" id="CAG9763343.1"/>
    </source>
</evidence>
<evidence type="ECO:0000256" key="4">
    <source>
        <dbReference type="ARBA" id="ARBA00023098"/>
    </source>
</evidence>
<feature type="active site" description="Charge relay system" evidence="6">
    <location>
        <position position="255"/>
    </location>
</feature>
<evidence type="ECO:0000256" key="6">
    <source>
        <dbReference type="PIRSR" id="PIRSR018169-1"/>
    </source>
</evidence>
<dbReference type="EC" id="3.1.1.47" evidence="1 5"/>
<evidence type="ECO:0000313" key="8">
    <source>
        <dbReference type="Proteomes" id="UP001152799"/>
    </source>
</evidence>
<dbReference type="PANTHER" id="PTHR10272">
    <property type="entry name" value="PLATELET-ACTIVATING FACTOR ACETYLHYDROLASE"/>
    <property type="match status" value="1"/>
</dbReference>
<evidence type="ECO:0000256" key="2">
    <source>
        <dbReference type="ARBA" id="ARBA00022801"/>
    </source>
</evidence>
<keyword evidence="4 5" id="KW-0443">Lipid metabolism</keyword>
<keyword evidence="2 5" id="KW-0378">Hydrolase</keyword>
<evidence type="ECO:0000256" key="5">
    <source>
        <dbReference type="PIRNR" id="PIRNR018169"/>
    </source>
</evidence>
<dbReference type="EMBL" id="OU892289">
    <property type="protein sequence ID" value="CAG9763343.1"/>
    <property type="molecule type" value="Genomic_DNA"/>
</dbReference>
<organism evidence="7 8">
    <name type="scientific">Ceutorhynchus assimilis</name>
    <name type="common">cabbage seed weevil</name>
    <dbReference type="NCBI Taxonomy" id="467358"/>
    <lineage>
        <taxon>Eukaryota</taxon>
        <taxon>Metazoa</taxon>
        <taxon>Ecdysozoa</taxon>
        <taxon>Arthropoda</taxon>
        <taxon>Hexapoda</taxon>
        <taxon>Insecta</taxon>
        <taxon>Pterygota</taxon>
        <taxon>Neoptera</taxon>
        <taxon>Endopterygota</taxon>
        <taxon>Coleoptera</taxon>
        <taxon>Polyphaga</taxon>
        <taxon>Cucujiformia</taxon>
        <taxon>Curculionidae</taxon>
        <taxon>Ceutorhynchinae</taxon>
        <taxon>Ceutorhynchus</taxon>
    </lineage>
</organism>
<gene>
    <name evidence="7" type="ORF">CEUTPL_LOCUS4008</name>
</gene>
<dbReference type="InterPro" id="IPR029058">
    <property type="entry name" value="AB_hydrolase_fold"/>
</dbReference>